<feature type="non-terminal residue" evidence="1">
    <location>
        <position position="1"/>
    </location>
</feature>
<dbReference type="Proteomes" id="UP000780801">
    <property type="component" value="Unassembled WGS sequence"/>
</dbReference>
<evidence type="ECO:0000313" key="1">
    <source>
        <dbReference type="EMBL" id="KAF9579256.1"/>
    </source>
</evidence>
<dbReference type="OrthoDB" id="2443381at2759"/>
<evidence type="ECO:0000313" key="2">
    <source>
        <dbReference type="Proteomes" id="UP000780801"/>
    </source>
</evidence>
<sequence length="466" mass="51549">MDSIKMNSELKRFFGDIQDVEKADHFKFFDRSTGRQQGSSESAWLAGLKALANSGYPKFVNSAEVLQKKYDKSKKDGLLKSYWKKRKAEEELVEEADDAAYESAKLVVRSSRLKVNHAFNTVDERTKVTIPGLEEDPIGDVVGENDPVGGGVNVTTNNAVDGAVQENATGDEVQVTPECDEGTIRNIAEDQIAFIRMGFNTLSLIEIGTVFVLTVTISTTPLRRISFGRSLTSEDLSALGYSSNDGHRDNPLQAAAPPFLKLLIEADLPSSDPGDSSFSSSRGLYESTSRVYSWNYLEGNGRLDSSVNSAWMYNDVDISHDLMDFRHRVIQENGALNHPHQKLAVNFVFLLEGEHQIKGLHLEIDDEPWAALCEATKDHVDPLTKGTLDEALRWVELLSQGSPDTFKSLLRSTPPNDPHLLSILNLMSVSGHLWDSEPSNEDSFLKSWLGPFLSTYLGNIAFTTSA</sequence>
<keyword evidence="2" id="KW-1185">Reference proteome</keyword>
<proteinExistence type="predicted"/>
<comment type="caution">
    <text evidence="1">The sequence shown here is derived from an EMBL/GenBank/DDBJ whole genome shotgun (WGS) entry which is preliminary data.</text>
</comment>
<reference evidence="1" key="1">
    <citation type="journal article" date="2020" name="Fungal Divers.">
        <title>Resolving the Mortierellaceae phylogeny through synthesis of multi-gene phylogenetics and phylogenomics.</title>
        <authorList>
            <person name="Vandepol N."/>
            <person name="Liber J."/>
            <person name="Desiro A."/>
            <person name="Na H."/>
            <person name="Kennedy M."/>
            <person name="Barry K."/>
            <person name="Grigoriev I.V."/>
            <person name="Miller A.N."/>
            <person name="O'Donnell K."/>
            <person name="Stajich J.E."/>
            <person name="Bonito G."/>
        </authorList>
    </citation>
    <scope>NUCLEOTIDE SEQUENCE</scope>
    <source>
        <strain evidence="1">KOD1015</strain>
    </source>
</reference>
<dbReference type="AlphaFoldDB" id="A0A9P6FQB8"/>
<organism evidence="1 2">
    <name type="scientific">Lunasporangiospora selenospora</name>
    <dbReference type="NCBI Taxonomy" id="979761"/>
    <lineage>
        <taxon>Eukaryota</taxon>
        <taxon>Fungi</taxon>
        <taxon>Fungi incertae sedis</taxon>
        <taxon>Mucoromycota</taxon>
        <taxon>Mortierellomycotina</taxon>
        <taxon>Mortierellomycetes</taxon>
        <taxon>Mortierellales</taxon>
        <taxon>Mortierellaceae</taxon>
        <taxon>Lunasporangiospora</taxon>
    </lineage>
</organism>
<dbReference type="EMBL" id="JAABOA010002910">
    <property type="protein sequence ID" value="KAF9579256.1"/>
    <property type="molecule type" value="Genomic_DNA"/>
</dbReference>
<name>A0A9P6FQB8_9FUNG</name>
<accession>A0A9P6FQB8</accession>
<protein>
    <submittedName>
        <fullName evidence="1">Uncharacterized protein</fullName>
    </submittedName>
</protein>
<gene>
    <name evidence="1" type="ORF">BGW38_004564</name>
</gene>